<name>A0A9W4DJ08_9ACTN</name>
<evidence type="ECO:0000313" key="1">
    <source>
        <dbReference type="EMBL" id="CAG6392281.1"/>
    </source>
</evidence>
<proteinExistence type="predicted"/>
<gene>
    <name evidence="1" type="ORF">SCOCK_160063</name>
</gene>
<comment type="caution">
    <text evidence="1">The sequence shown here is derived from an EMBL/GenBank/DDBJ whole genome shotgun (WGS) entry which is preliminary data.</text>
</comment>
<dbReference type="Proteomes" id="UP001152519">
    <property type="component" value="Unassembled WGS sequence"/>
</dbReference>
<protein>
    <submittedName>
        <fullName evidence="1">Uncharacterized protein</fullName>
    </submittedName>
</protein>
<reference evidence="1" key="1">
    <citation type="submission" date="2021-05" db="EMBL/GenBank/DDBJ databases">
        <authorList>
            <person name="Arsene-Ploetze F."/>
        </authorList>
    </citation>
    <scope>NUCLEOTIDE SEQUENCE</scope>
    <source>
        <strain evidence="1">DSM 42138</strain>
    </source>
</reference>
<dbReference type="RefSeq" id="WP_251486551.1">
    <property type="nucleotide sequence ID" value="NZ_CAJSLV010000044.1"/>
</dbReference>
<accession>A0A9W4DJ08</accession>
<dbReference type="AlphaFoldDB" id="A0A9W4DJ08"/>
<dbReference type="EMBL" id="CAJSLV010000044">
    <property type="protein sequence ID" value="CAG6392281.1"/>
    <property type="molecule type" value="Genomic_DNA"/>
</dbReference>
<keyword evidence="2" id="KW-1185">Reference proteome</keyword>
<sequence length="93" mass="10106">MARGLYWRPGSVQPRNQLPDALKREIAPWLWNHDGGGRDGAECQLTEDDIPRLQLLADQKVGGAAGLIAAIRENGNRVVVWVSGPAVPPTADR</sequence>
<organism evidence="1 2">
    <name type="scientific">Actinacidiphila cocklensis</name>
    <dbReference type="NCBI Taxonomy" id="887465"/>
    <lineage>
        <taxon>Bacteria</taxon>
        <taxon>Bacillati</taxon>
        <taxon>Actinomycetota</taxon>
        <taxon>Actinomycetes</taxon>
        <taxon>Kitasatosporales</taxon>
        <taxon>Streptomycetaceae</taxon>
        <taxon>Actinacidiphila</taxon>
    </lineage>
</organism>
<evidence type="ECO:0000313" key="2">
    <source>
        <dbReference type="Proteomes" id="UP001152519"/>
    </source>
</evidence>